<feature type="compositionally biased region" description="Polar residues" evidence="1">
    <location>
        <begin position="235"/>
        <end position="289"/>
    </location>
</feature>
<feature type="compositionally biased region" description="Polar residues" evidence="1">
    <location>
        <begin position="574"/>
        <end position="585"/>
    </location>
</feature>
<accession>A0A9J6ERF9</accession>
<feature type="region of interest" description="Disordered" evidence="1">
    <location>
        <begin position="536"/>
        <end position="703"/>
    </location>
</feature>
<comment type="caution">
    <text evidence="2">The sequence shown here is derived from an EMBL/GenBank/DDBJ whole genome shotgun (WGS) entry which is preliminary data.</text>
</comment>
<feature type="compositionally biased region" description="Basic and acidic residues" evidence="1">
    <location>
        <begin position="204"/>
        <end position="218"/>
    </location>
</feature>
<feature type="compositionally biased region" description="Polar residues" evidence="1">
    <location>
        <begin position="20"/>
        <end position="41"/>
    </location>
</feature>
<dbReference type="VEuPathDB" id="VectorBase:LOC119179604"/>
<feature type="compositionally biased region" description="Acidic residues" evidence="1">
    <location>
        <begin position="823"/>
        <end position="838"/>
    </location>
</feature>
<feature type="compositionally biased region" description="Basic residues" evidence="1">
    <location>
        <begin position="92"/>
        <end position="110"/>
    </location>
</feature>
<name>A0A9J6ERF9_RHIMP</name>
<feature type="region of interest" description="Disordered" evidence="1">
    <location>
        <begin position="1"/>
        <end position="350"/>
    </location>
</feature>
<feature type="compositionally biased region" description="Polar residues" evidence="1">
    <location>
        <begin position="371"/>
        <end position="410"/>
    </location>
</feature>
<proteinExistence type="predicted"/>
<evidence type="ECO:0000256" key="1">
    <source>
        <dbReference type="SAM" id="MobiDB-lite"/>
    </source>
</evidence>
<feature type="compositionally biased region" description="Basic and acidic residues" evidence="1">
    <location>
        <begin position="319"/>
        <end position="337"/>
    </location>
</feature>
<feature type="compositionally biased region" description="Basic and acidic residues" evidence="1">
    <location>
        <begin position="555"/>
        <end position="573"/>
    </location>
</feature>
<feature type="region of interest" description="Disordered" evidence="1">
    <location>
        <begin position="732"/>
        <end position="764"/>
    </location>
</feature>
<gene>
    <name evidence="2" type="ORF">HPB51_002686</name>
</gene>
<reference evidence="2" key="2">
    <citation type="submission" date="2021-09" db="EMBL/GenBank/DDBJ databases">
        <authorList>
            <person name="Jia N."/>
            <person name="Wang J."/>
            <person name="Shi W."/>
            <person name="Du L."/>
            <person name="Sun Y."/>
            <person name="Zhan W."/>
            <person name="Jiang J."/>
            <person name="Wang Q."/>
            <person name="Zhang B."/>
            <person name="Ji P."/>
            <person name="Sakyi L.B."/>
            <person name="Cui X."/>
            <person name="Yuan T."/>
            <person name="Jiang B."/>
            <person name="Yang W."/>
            <person name="Lam T.T.-Y."/>
            <person name="Chang Q."/>
            <person name="Ding S."/>
            <person name="Wang X."/>
            <person name="Zhu J."/>
            <person name="Ruan X."/>
            <person name="Zhao L."/>
            <person name="Wei J."/>
            <person name="Que T."/>
            <person name="Du C."/>
            <person name="Cheng J."/>
            <person name="Dai P."/>
            <person name="Han X."/>
            <person name="Huang E."/>
            <person name="Gao Y."/>
            <person name="Liu J."/>
            <person name="Shao H."/>
            <person name="Ye R."/>
            <person name="Li L."/>
            <person name="Wei W."/>
            <person name="Wang X."/>
            <person name="Wang C."/>
            <person name="Huo Q."/>
            <person name="Li W."/>
            <person name="Guo W."/>
            <person name="Chen H."/>
            <person name="Chen S."/>
            <person name="Zhou L."/>
            <person name="Zhou L."/>
            <person name="Ni X."/>
            <person name="Tian J."/>
            <person name="Zhou Y."/>
            <person name="Sheng Y."/>
            <person name="Liu T."/>
            <person name="Pan Y."/>
            <person name="Xia L."/>
            <person name="Li J."/>
            <person name="Zhao F."/>
            <person name="Cao W."/>
        </authorList>
    </citation>
    <scope>NUCLEOTIDE SEQUENCE</scope>
    <source>
        <strain evidence="2">Rmic-2018</strain>
        <tissue evidence="2">Larvae</tissue>
    </source>
</reference>
<evidence type="ECO:0000313" key="2">
    <source>
        <dbReference type="EMBL" id="KAH8036632.1"/>
    </source>
</evidence>
<feature type="compositionally biased region" description="Polar residues" evidence="1">
    <location>
        <begin position="137"/>
        <end position="151"/>
    </location>
</feature>
<sequence length="863" mass="94000">MPPLRKKRKVAQGGHRKKTQQSTTFVEKAQTAQKKLTASTSRGHDHTSTIHKASACRPARDKQATLPPGQSIADCSDSEQNQKPLAPELLLKHKRGQQRKAIKVASKKSKVCALGSSRNPPADPPNEETHAAPPPANTSQLLTVKSGSGKPSAQVADHTAVSSGDKETEGRRMTRSLSKSLEKLRMRKSTVCDGASVSGHVKGKVREMPSRATVEKLGNRKRAKRRGSPPVAQEATVTSPGRPSPHSETSQVRNVSARYSSRTAPKPSGQHNTRALSRLQTEEAPTNAISKEVHKTARIGGSASAQRSLSRGAVTKTPHVQERRTQDTPESHSHETSLKAGPSSSRLNSHRRLLFKKDSLKINTLQKDTQNIQVNTRTSEQQLMSDDAARSSQSATLQGSQGSAETSSTARKIGSTGKKTARMSAPGKAANAPESRINEIGLKAGPSSHPLNWQQRLLLKKDSLKSNTLQKDTHNIQVNARTSEQLMSDDAARSSQNAMLQGIQGNPEMSSTARKKGGTGKKSAQMVAQEICKTNVLAQTSPKRHSFKRPSAETSHAEVEPSGDKTVKTEKCSQKMQQSLGITLSNREHTPGNSRSRRFRSRRQVQGRGDVLDQSPRKGHRSNRPTAETSHAEAGPSGYKAARTQKSLQEMPQSLGITPSDEEHASGSSRSYNLRSRRQSEGRGDGPQTEHVPENTARITSLAPQQRIEREKLRARPRHLWKRKAAQEPVFVVEDGEPSRRTPSSSSKGKMARRTPSPVSGGKADAATLLLSPAPLSAASSSDEGYPGKLGFHWYEKTFGMLQCEQANAVNDVESLHWKSDTEECESENDSSDVDSGEDLSVLPWHDSRSSQFTDDLEPNRQR</sequence>
<keyword evidence="3" id="KW-1185">Reference proteome</keyword>
<feature type="region of interest" description="Disordered" evidence="1">
    <location>
        <begin position="371"/>
        <end position="434"/>
    </location>
</feature>
<evidence type="ECO:0000313" key="3">
    <source>
        <dbReference type="Proteomes" id="UP000821866"/>
    </source>
</evidence>
<organism evidence="2 3">
    <name type="scientific">Rhipicephalus microplus</name>
    <name type="common">Cattle tick</name>
    <name type="synonym">Boophilus microplus</name>
    <dbReference type="NCBI Taxonomy" id="6941"/>
    <lineage>
        <taxon>Eukaryota</taxon>
        <taxon>Metazoa</taxon>
        <taxon>Ecdysozoa</taxon>
        <taxon>Arthropoda</taxon>
        <taxon>Chelicerata</taxon>
        <taxon>Arachnida</taxon>
        <taxon>Acari</taxon>
        <taxon>Parasitiformes</taxon>
        <taxon>Ixodida</taxon>
        <taxon>Ixodoidea</taxon>
        <taxon>Ixodidae</taxon>
        <taxon>Rhipicephalinae</taxon>
        <taxon>Rhipicephalus</taxon>
        <taxon>Boophilus</taxon>
    </lineage>
</organism>
<dbReference type="AlphaFoldDB" id="A0A9J6ERF9"/>
<feature type="region of interest" description="Disordered" evidence="1">
    <location>
        <begin position="502"/>
        <end position="523"/>
    </location>
</feature>
<feature type="compositionally biased region" description="Basic residues" evidence="1">
    <location>
        <begin position="595"/>
        <end position="605"/>
    </location>
</feature>
<dbReference type="Proteomes" id="UP000821866">
    <property type="component" value="Chromosome 10"/>
</dbReference>
<feature type="region of interest" description="Disordered" evidence="1">
    <location>
        <begin position="820"/>
        <end position="863"/>
    </location>
</feature>
<feature type="compositionally biased region" description="Polar residues" evidence="1">
    <location>
        <begin position="502"/>
        <end position="512"/>
    </location>
</feature>
<reference evidence="2" key="1">
    <citation type="journal article" date="2020" name="Cell">
        <title>Large-Scale Comparative Analyses of Tick Genomes Elucidate Their Genetic Diversity and Vector Capacities.</title>
        <authorList>
            <consortium name="Tick Genome and Microbiome Consortium (TIGMIC)"/>
            <person name="Jia N."/>
            <person name="Wang J."/>
            <person name="Shi W."/>
            <person name="Du L."/>
            <person name="Sun Y."/>
            <person name="Zhan W."/>
            <person name="Jiang J.F."/>
            <person name="Wang Q."/>
            <person name="Zhang B."/>
            <person name="Ji P."/>
            <person name="Bell-Sakyi L."/>
            <person name="Cui X.M."/>
            <person name="Yuan T.T."/>
            <person name="Jiang B.G."/>
            <person name="Yang W.F."/>
            <person name="Lam T.T."/>
            <person name="Chang Q.C."/>
            <person name="Ding S.J."/>
            <person name="Wang X.J."/>
            <person name="Zhu J.G."/>
            <person name="Ruan X.D."/>
            <person name="Zhao L."/>
            <person name="Wei J.T."/>
            <person name="Ye R.Z."/>
            <person name="Que T.C."/>
            <person name="Du C.H."/>
            <person name="Zhou Y.H."/>
            <person name="Cheng J.X."/>
            <person name="Dai P.F."/>
            <person name="Guo W.B."/>
            <person name="Han X.H."/>
            <person name="Huang E.J."/>
            <person name="Li L.F."/>
            <person name="Wei W."/>
            <person name="Gao Y.C."/>
            <person name="Liu J.Z."/>
            <person name="Shao H.Z."/>
            <person name="Wang X."/>
            <person name="Wang C.C."/>
            <person name="Yang T.C."/>
            <person name="Huo Q.B."/>
            <person name="Li W."/>
            <person name="Chen H.Y."/>
            <person name="Chen S.E."/>
            <person name="Zhou L.G."/>
            <person name="Ni X.B."/>
            <person name="Tian J.H."/>
            <person name="Sheng Y."/>
            <person name="Liu T."/>
            <person name="Pan Y.S."/>
            <person name="Xia L.Y."/>
            <person name="Li J."/>
            <person name="Zhao F."/>
            <person name="Cao W.C."/>
        </authorList>
    </citation>
    <scope>NUCLEOTIDE SEQUENCE</scope>
    <source>
        <strain evidence="2">Rmic-2018</strain>
    </source>
</reference>
<feature type="compositionally biased region" description="Basic residues" evidence="1">
    <location>
        <begin position="1"/>
        <end position="19"/>
    </location>
</feature>
<feature type="compositionally biased region" description="Polar residues" evidence="1">
    <location>
        <begin position="644"/>
        <end position="657"/>
    </location>
</feature>
<dbReference type="EMBL" id="JABSTU010000002">
    <property type="protein sequence ID" value="KAH8036632.1"/>
    <property type="molecule type" value="Genomic_DNA"/>
</dbReference>
<protein>
    <submittedName>
        <fullName evidence="2">Uncharacterized protein</fullName>
    </submittedName>
</protein>